<evidence type="ECO:0000313" key="1">
    <source>
        <dbReference type="EMBL" id="ORD99990.1"/>
    </source>
</evidence>
<dbReference type="VEuPathDB" id="MicrosporidiaDB:A0H76_2545"/>
<protein>
    <submittedName>
        <fullName evidence="1">Uncharacterized protein</fullName>
    </submittedName>
</protein>
<evidence type="ECO:0000313" key="2">
    <source>
        <dbReference type="Proteomes" id="UP000192501"/>
    </source>
</evidence>
<reference evidence="1 2" key="1">
    <citation type="journal article" date="2017" name="Environ. Microbiol.">
        <title>Decay of the glycolytic pathway and adaptation to intranuclear parasitism within Enterocytozoonidae microsporidia.</title>
        <authorList>
            <person name="Wiredu Boakye D."/>
            <person name="Jaroenlak P."/>
            <person name="Prachumwat A."/>
            <person name="Williams T.A."/>
            <person name="Bateman K.S."/>
            <person name="Itsathitphaisarn O."/>
            <person name="Sritunyalucksana K."/>
            <person name="Paszkiewicz K.H."/>
            <person name="Moore K.A."/>
            <person name="Stentiford G.D."/>
            <person name="Williams B.A."/>
        </authorList>
    </citation>
    <scope>NUCLEOTIDE SEQUENCE [LARGE SCALE GENOMIC DNA]</scope>
    <source>
        <strain evidence="2">canceri</strain>
    </source>
</reference>
<organism evidence="1 2">
    <name type="scientific">Hepatospora eriocheir</name>
    <dbReference type="NCBI Taxonomy" id="1081669"/>
    <lineage>
        <taxon>Eukaryota</taxon>
        <taxon>Fungi</taxon>
        <taxon>Fungi incertae sedis</taxon>
        <taxon>Microsporidia</taxon>
        <taxon>Hepatosporidae</taxon>
        <taxon>Hepatospora</taxon>
    </lineage>
</organism>
<comment type="caution">
    <text evidence="1">The sequence shown here is derived from an EMBL/GenBank/DDBJ whole genome shotgun (WGS) entry which is preliminary data.</text>
</comment>
<accession>A0A1X0QJM8</accession>
<gene>
    <name evidence="1" type="ORF">A0H76_2545</name>
</gene>
<sequence length="138" mass="16343">MYAERQEINEEVIKRTIMKRNKYLCKFNERKKSQNDLNVSDVVLKRVVQPEKLDKKWKRPYLIIDKYNYGIYSIKSIENGNVYRSHRDDLILPGDQDPENDIQPDLETNEGELLPKGKILIRNSNGFLENNFTPTINQ</sequence>
<name>A0A1X0QJM8_9MICR</name>
<dbReference type="Proteomes" id="UP000192501">
    <property type="component" value="Unassembled WGS sequence"/>
</dbReference>
<dbReference type="EMBL" id="LTAI01000081">
    <property type="protein sequence ID" value="ORD99990.1"/>
    <property type="molecule type" value="Genomic_DNA"/>
</dbReference>
<proteinExistence type="predicted"/>
<dbReference type="AlphaFoldDB" id="A0A1X0QJM8"/>